<organism evidence="2 3">
    <name type="scientific">Zasmidium cellare</name>
    <name type="common">Wine cellar mold</name>
    <name type="synonym">Racodium cellare</name>
    <dbReference type="NCBI Taxonomy" id="395010"/>
    <lineage>
        <taxon>Eukaryota</taxon>
        <taxon>Fungi</taxon>
        <taxon>Dikarya</taxon>
        <taxon>Ascomycota</taxon>
        <taxon>Pezizomycotina</taxon>
        <taxon>Dothideomycetes</taxon>
        <taxon>Dothideomycetidae</taxon>
        <taxon>Mycosphaerellales</taxon>
        <taxon>Mycosphaerellaceae</taxon>
        <taxon>Zasmidium</taxon>
    </lineage>
</organism>
<accession>A0ABR0ER32</accession>
<comment type="caution">
    <text evidence="2">The sequence shown here is derived from an EMBL/GenBank/DDBJ whole genome shotgun (WGS) entry which is preliminary data.</text>
</comment>
<keyword evidence="3" id="KW-1185">Reference proteome</keyword>
<feature type="compositionally biased region" description="Polar residues" evidence="1">
    <location>
        <begin position="591"/>
        <end position="602"/>
    </location>
</feature>
<sequence length="602" mass="65847">MSQSTSLTQPTAVGLSAGAKTAKFSAAIKDEWEKRTMRSQYPTSSEHTREAHVDDVFLVLALLGEALIPLEIFDDTHYAGTLAEVRASIATCGHATLVNMFDKLEDELQYLCTAALTVCAVFTPMHVYRGFGACVFGDWLWGCPDFGYLEKKAKKDTSVFAKVPDPQPNRPTLLAFDRAIQVLQVKSISFLKLRPSISGFSDWQPRFKLRPKKEVSEDMSLCKDWAKQLEKRGHPGPPGMKVSSWGMPWAGWLSEFNCRFTKDWEEVMLNQMDPGRLLHAFLCRGSLNLHDGQILALPPGTSAESLACWLAGRPAMTHKIFRWECFQTSEFEKKVGKKMTARLGRHPLPSNFVIRNPNASTSTPVSKRKSTPTLSTKAPPPYSPSLTDEELSPSPTSTLQSAVEIGSSDPVELDSSEKPSGSSTRNAAGGNLQKSMTSLRRKPAPATAARHLSAPTLTTMTSKGPEKAPGKSDEQTAQLPPVKPPKEPISHTAELSATSPVVQLSDDSQAPATKISSKPDAHYLELLNAVARGEISRQKLQDILENGDPMTYITAEPQELSNDPPPPKLNGVPIPLGQVKPQARSRVEEQNVPTSLRPGSSF</sequence>
<evidence type="ECO:0000256" key="1">
    <source>
        <dbReference type="SAM" id="MobiDB-lite"/>
    </source>
</evidence>
<feature type="compositionally biased region" description="Polar residues" evidence="1">
    <location>
        <begin position="357"/>
        <end position="376"/>
    </location>
</feature>
<protein>
    <submittedName>
        <fullName evidence="2">Uncharacterized protein</fullName>
    </submittedName>
</protein>
<feature type="compositionally biased region" description="Basic and acidic residues" evidence="1">
    <location>
        <begin position="464"/>
        <end position="474"/>
    </location>
</feature>
<feature type="region of interest" description="Disordered" evidence="1">
    <location>
        <begin position="346"/>
        <end position="516"/>
    </location>
</feature>
<reference evidence="2 3" key="1">
    <citation type="journal article" date="2023" name="G3 (Bethesda)">
        <title>A chromosome-level genome assembly of Zasmidium syzygii isolated from banana leaves.</title>
        <authorList>
            <person name="van Westerhoven A.C."/>
            <person name="Mehrabi R."/>
            <person name="Talebi R."/>
            <person name="Steentjes M.B.F."/>
            <person name="Corcolon B."/>
            <person name="Chong P.A."/>
            <person name="Kema G.H.J."/>
            <person name="Seidl M.F."/>
        </authorList>
    </citation>
    <scope>NUCLEOTIDE SEQUENCE [LARGE SCALE GENOMIC DNA]</scope>
    <source>
        <strain evidence="2 3">P124</strain>
    </source>
</reference>
<feature type="region of interest" description="Disordered" evidence="1">
    <location>
        <begin position="555"/>
        <end position="602"/>
    </location>
</feature>
<proteinExistence type="predicted"/>
<feature type="compositionally biased region" description="Polar residues" evidence="1">
    <location>
        <begin position="418"/>
        <end position="438"/>
    </location>
</feature>
<dbReference type="EMBL" id="JAXOVC010000003">
    <property type="protein sequence ID" value="KAK4503997.1"/>
    <property type="molecule type" value="Genomic_DNA"/>
</dbReference>
<feature type="compositionally biased region" description="Polar residues" evidence="1">
    <location>
        <begin position="493"/>
        <end position="516"/>
    </location>
</feature>
<gene>
    <name evidence="2" type="ORF">PRZ48_004912</name>
</gene>
<dbReference type="Proteomes" id="UP001305779">
    <property type="component" value="Unassembled WGS sequence"/>
</dbReference>
<evidence type="ECO:0000313" key="3">
    <source>
        <dbReference type="Proteomes" id="UP001305779"/>
    </source>
</evidence>
<evidence type="ECO:0000313" key="2">
    <source>
        <dbReference type="EMBL" id="KAK4503997.1"/>
    </source>
</evidence>
<name>A0ABR0ER32_ZASCE</name>